<organism evidence="1 2">
    <name type="scientific">Pollutimonas bauzanensis</name>
    <dbReference type="NCBI Taxonomy" id="658167"/>
    <lineage>
        <taxon>Bacteria</taxon>
        <taxon>Pseudomonadati</taxon>
        <taxon>Pseudomonadota</taxon>
        <taxon>Betaproteobacteria</taxon>
        <taxon>Burkholderiales</taxon>
        <taxon>Alcaligenaceae</taxon>
        <taxon>Pollutimonas</taxon>
    </lineage>
</organism>
<dbReference type="EMBL" id="FQXE01000009">
    <property type="protein sequence ID" value="SHI11849.1"/>
    <property type="molecule type" value="Genomic_DNA"/>
</dbReference>
<keyword evidence="2" id="KW-1185">Reference proteome</keyword>
<gene>
    <name evidence="1" type="ORF">SAMN04488135_109128</name>
</gene>
<reference evidence="1 2" key="1">
    <citation type="submission" date="2016-11" db="EMBL/GenBank/DDBJ databases">
        <authorList>
            <person name="Jaros S."/>
            <person name="Januszkiewicz K."/>
            <person name="Wedrychowicz H."/>
        </authorList>
    </citation>
    <scope>NUCLEOTIDE SEQUENCE [LARGE SCALE GENOMIC DNA]</scope>
    <source>
        <strain evidence="1 2">CGMCC 1.10190</strain>
    </source>
</reference>
<proteinExistence type="predicted"/>
<dbReference type="RefSeq" id="WP_218599043.1">
    <property type="nucleotide sequence ID" value="NZ_FQXE01000009.1"/>
</dbReference>
<accession>A0A1M5YIY1</accession>
<name>A0A1M5YIY1_9BURK</name>
<sequence length="106" mass="11630">MNETFAIERLVLQVREYASGRATDVARGAETPKLAALLLQKYGAGVIDAVATIFDSPRVADPINRVVDEETALIDPLILPLFSVVLSAGIRQRFYIDSRASVFRIP</sequence>
<dbReference type="STRING" id="658167.SAMN04488135_109128"/>
<dbReference type="AlphaFoldDB" id="A0A1M5YIY1"/>
<protein>
    <submittedName>
        <fullName evidence="1">Uncharacterized protein</fullName>
    </submittedName>
</protein>
<evidence type="ECO:0000313" key="2">
    <source>
        <dbReference type="Proteomes" id="UP000184226"/>
    </source>
</evidence>
<evidence type="ECO:0000313" key="1">
    <source>
        <dbReference type="EMBL" id="SHI11849.1"/>
    </source>
</evidence>
<dbReference type="Proteomes" id="UP000184226">
    <property type="component" value="Unassembled WGS sequence"/>
</dbReference>